<gene>
    <name evidence="2" type="ORF">OS493_028490</name>
</gene>
<evidence type="ECO:0000256" key="1">
    <source>
        <dbReference type="SAM" id="MobiDB-lite"/>
    </source>
</evidence>
<accession>A0A9W9Z9H7</accession>
<feature type="region of interest" description="Disordered" evidence="1">
    <location>
        <begin position="1"/>
        <end position="27"/>
    </location>
</feature>
<name>A0A9W9Z9H7_9CNID</name>
<protein>
    <submittedName>
        <fullName evidence="2">Uncharacterized protein</fullName>
    </submittedName>
</protein>
<feature type="region of interest" description="Disordered" evidence="1">
    <location>
        <begin position="76"/>
        <end position="123"/>
    </location>
</feature>
<proteinExistence type="predicted"/>
<dbReference type="AlphaFoldDB" id="A0A9W9Z9H7"/>
<comment type="caution">
    <text evidence="2">The sequence shown here is derived from an EMBL/GenBank/DDBJ whole genome shotgun (WGS) entry which is preliminary data.</text>
</comment>
<sequence>MKIPEEVKKSSEWPGRWKPARTKPGYKKKHGCGYCGQVGTHPEGKNCPAYGKRCSKCQRFNHFSTVCRADNNMETQQHIPEWRQPEDTKQKRNVKRTTEDLPDSSTSSDDEFFLSSSQTLEAS</sequence>
<keyword evidence="3" id="KW-1185">Reference proteome</keyword>
<feature type="compositionally biased region" description="Basic residues" evidence="1">
    <location>
        <begin position="18"/>
        <end position="27"/>
    </location>
</feature>
<feature type="compositionally biased region" description="Basic and acidic residues" evidence="1">
    <location>
        <begin position="80"/>
        <end position="90"/>
    </location>
</feature>
<evidence type="ECO:0000313" key="3">
    <source>
        <dbReference type="Proteomes" id="UP001163046"/>
    </source>
</evidence>
<feature type="compositionally biased region" description="Basic and acidic residues" evidence="1">
    <location>
        <begin position="1"/>
        <end position="11"/>
    </location>
</feature>
<feature type="compositionally biased region" description="Polar residues" evidence="1">
    <location>
        <begin position="114"/>
        <end position="123"/>
    </location>
</feature>
<organism evidence="2 3">
    <name type="scientific">Desmophyllum pertusum</name>
    <dbReference type="NCBI Taxonomy" id="174260"/>
    <lineage>
        <taxon>Eukaryota</taxon>
        <taxon>Metazoa</taxon>
        <taxon>Cnidaria</taxon>
        <taxon>Anthozoa</taxon>
        <taxon>Hexacorallia</taxon>
        <taxon>Scleractinia</taxon>
        <taxon>Caryophylliina</taxon>
        <taxon>Caryophylliidae</taxon>
        <taxon>Desmophyllum</taxon>
    </lineage>
</organism>
<dbReference type="EMBL" id="MU826377">
    <property type="protein sequence ID" value="KAJ7377507.1"/>
    <property type="molecule type" value="Genomic_DNA"/>
</dbReference>
<dbReference type="OrthoDB" id="2286242at2759"/>
<reference evidence="2" key="1">
    <citation type="submission" date="2023-01" db="EMBL/GenBank/DDBJ databases">
        <title>Genome assembly of the deep-sea coral Lophelia pertusa.</title>
        <authorList>
            <person name="Herrera S."/>
            <person name="Cordes E."/>
        </authorList>
    </citation>
    <scope>NUCLEOTIDE SEQUENCE</scope>
    <source>
        <strain evidence="2">USNM1676648</strain>
        <tissue evidence="2">Polyp</tissue>
    </source>
</reference>
<evidence type="ECO:0000313" key="2">
    <source>
        <dbReference type="EMBL" id="KAJ7377507.1"/>
    </source>
</evidence>
<dbReference type="Proteomes" id="UP001163046">
    <property type="component" value="Unassembled WGS sequence"/>
</dbReference>